<protein>
    <submittedName>
        <fullName evidence="2">Uncharacterized protein</fullName>
    </submittedName>
</protein>
<dbReference type="Proteomes" id="UP000199137">
    <property type="component" value="Unassembled WGS sequence"/>
</dbReference>
<evidence type="ECO:0000256" key="1">
    <source>
        <dbReference type="SAM" id="Phobius"/>
    </source>
</evidence>
<reference evidence="2 3" key="1">
    <citation type="submission" date="2016-10" db="EMBL/GenBank/DDBJ databases">
        <authorList>
            <person name="de Groot N.N."/>
        </authorList>
    </citation>
    <scope>NUCLEOTIDE SEQUENCE [LARGE SCALE GENOMIC DNA]</scope>
    <source>
        <strain evidence="2 3">DSM 44637</strain>
    </source>
</reference>
<keyword evidence="1" id="KW-0472">Membrane</keyword>
<proteinExistence type="predicted"/>
<keyword evidence="1" id="KW-0812">Transmembrane</keyword>
<evidence type="ECO:0000313" key="2">
    <source>
        <dbReference type="EMBL" id="SFQ52367.1"/>
    </source>
</evidence>
<keyword evidence="1" id="KW-1133">Transmembrane helix</keyword>
<name>A0A1I5Z8E5_9PSEU</name>
<evidence type="ECO:0000313" key="3">
    <source>
        <dbReference type="Proteomes" id="UP000199137"/>
    </source>
</evidence>
<sequence>MAGRKRKKKIGSLWSFLAFIAVIALWAVPAIGPGAIAILSAFVVLYGLFQAPTWCCAPTRANEFCRNNANGILLGCHIRQHKWQKLTMAFKQQAPAKALRRMLGNVNGVAASLSAVAGTVSASAATVTLLVK</sequence>
<organism evidence="2 3">
    <name type="scientific">Amycolatopsis rubida</name>
    <dbReference type="NCBI Taxonomy" id="112413"/>
    <lineage>
        <taxon>Bacteria</taxon>
        <taxon>Bacillati</taxon>
        <taxon>Actinomycetota</taxon>
        <taxon>Actinomycetes</taxon>
        <taxon>Pseudonocardiales</taxon>
        <taxon>Pseudonocardiaceae</taxon>
        <taxon>Amycolatopsis</taxon>
    </lineage>
</organism>
<accession>A0A1I5Z8E5</accession>
<dbReference type="AlphaFoldDB" id="A0A1I5Z8E5"/>
<feature type="transmembrane region" description="Helical" evidence="1">
    <location>
        <begin position="109"/>
        <end position="131"/>
    </location>
</feature>
<gene>
    <name evidence="2" type="ORF">SAMN05421854_11446</name>
</gene>
<dbReference type="RefSeq" id="WP_093576231.1">
    <property type="nucleotide sequence ID" value="NZ_FOWC01000014.1"/>
</dbReference>
<feature type="transmembrane region" description="Helical" evidence="1">
    <location>
        <begin position="12"/>
        <end position="45"/>
    </location>
</feature>
<dbReference type="EMBL" id="FOWC01000014">
    <property type="protein sequence ID" value="SFQ52367.1"/>
    <property type="molecule type" value="Genomic_DNA"/>
</dbReference>
<dbReference type="OrthoDB" id="3634279at2"/>